<feature type="region of interest" description="Disordered" evidence="1">
    <location>
        <begin position="1073"/>
        <end position="1092"/>
    </location>
</feature>
<evidence type="ECO:0000313" key="2">
    <source>
        <dbReference type="EMBL" id="NIJ66020.1"/>
    </source>
</evidence>
<feature type="region of interest" description="Disordered" evidence="1">
    <location>
        <begin position="144"/>
        <end position="176"/>
    </location>
</feature>
<gene>
    <name evidence="2" type="ORF">FHR20_002982</name>
</gene>
<name>A0A7X5V190_9SPHN</name>
<dbReference type="AlphaFoldDB" id="A0A7X5V190"/>
<sequence>MTAQIRPNRMEVSDRFPMLGFAVRVDRPDVEMQIVLATDVSLFDPANKPHRTAANFYCSDEQGRLSVPRGDGVFVVPSEVLARFIGGQKIYFGLATGHAGNGGLNVDALPREGSPYVALSNFTGRSLRRSYTAPRTTPVLEWAGDAPQPGSRAAAPPPAASAPIAATRAPAAPGGNGTYDDGFGPMPDIPAKSAGLARSAPMAAGSRGNVALNMASGLGAGDALGWIMEKVRTAAATAGSEVNPPRLYRFGAASSTFVAAWQAGFGITGLINPLNAFLAALPQLAARSSVTISVGPALDTPVFGGGVGAVFAPDGQAALFGTADSSFDAQGVSDFIEHLKLALQARFKLGYNAGGIDGFAGLRKVAALNVGEELVVGAELWLDGADQGIGGAVSIGAGFALQFGQEEAAYVPPALPGLGARDRASRIGGAFATRIGEALDLGLAEAAVTPLLERLESASRPDPLRASASALAYARAQATSRSINWNGVDWIAQPNDNACWATTLAMLIGWKDQKCYEPATIAQRCGRDIEQGLPWDQRATVAAALGLGTLQPQCYTPEGFFSLIERHGPLYVGKMASAANLSGHAVLVVGMYEDGGQYYVRVVDPWDRPVGTPGAPGAYASTHERGSRYILRFEDFETEYEMAADGNPAYVQIIYAGIPAGRQPDTGTGAPSGFAMAAARTAGAMAAADWSINWDGVQLIPQPTGNGCWATTIAMLLGWRDERSVSPESIAQRCGNDIEQGLPWTEHAAAAARLGLTAHPPQCYAPDGFAALIENNGPLYVSKIATSTILSGHAVLVVGMYSSGGDYFVRIADPWDRPVGSPGSPGDYAPTHARGSRYILRYEDFQTEYEMAASGSNPVNVQILSGGVPAGRQINGGTTAPAGYAMAAPRTLPAPPPARTRALDIGAAATIAGTAVQIIAANSGDIHTNLASWNGIKHPGDRAPARAAAFQDGAIELRDWPMVGGTFGLDDIYCWLRIRWQYNGTSLGHIYIDDIGHDDAAGWGLTVNATIEDDARLYARSSHASATGPARVPALHVNITYTFDEVIADDQVAHSRITLYADGTHDIESRWVQHSRPGGGTPTSIARPLAYA</sequence>
<dbReference type="Proteomes" id="UP000564677">
    <property type="component" value="Unassembled WGS sequence"/>
</dbReference>
<feature type="compositionally biased region" description="Low complexity" evidence="1">
    <location>
        <begin position="161"/>
        <end position="173"/>
    </location>
</feature>
<accession>A0A7X5V190</accession>
<keyword evidence="3" id="KW-1185">Reference proteome</keyword>
<evidence type="ECO:0000256" key="1">
    <source>
        <dbReference type="SAM" id="MobiDB-lite"/>
    </source>
</evidence>
<dbReference type="InterPro" id="IPR022118">
    <property type="entry name" value="Peptidase_C70_AvrRpt2"/>
</dbReference>
<evidence type="ECO:0000313" key="3">
    <source>
        <dbReference type="Proteomes" id="UP000564677"/>
    </source>
</evidence>
<protein>
    <submittedName>
        <fullName evidence="2">Uncharacterized protein</fullName>
    </submittedName>
</protein>
<dbReference type="RefSeq" id="WP_167300314.1">
    <property type="nucleotide sequence ID" value="NZ_JAASQV010000002.1"/>
</dbReference>
<organism evidence="2 3">
    <name type="scientific">Sphingomonas leidyi</name>
    <dbReference type="NCBI Taxonomy" id="68569"/>
    <lineage>
        <taxon>Bacteria</taxon>
        <taxon>Pseudomonadati</taxon>
        <taxon>Pseudomonadota</taxon>
        <taxon>Alphaproteobacteria</taxon>
        <taxon>Sphingomonadales</taxon>
        <taxon>Sphingomonadaceae</taxon>
        <taxon>Sphingomonas</taxon>
    </lineage>
</organism>
<reference evidence="2 3" key="1">
    <citation type="submission" date="2020-03" db="EMBL/GenBank/DDBJ databases">
        <title>Genomic Encyclopedia of Type Strains, Phase IV (KMG-IV): sequencing the most valuable type-strain genomes for metagenomic binning, comparative biology and taxonomic classification.</title>
        <authorList>
            <person name="Goeker M."/>
        </authorList>
    </citation>
    <scope>NUCLEOTIDE SEQUENCE [LARGE SCALE GENOMIC DNA]</scope>
    <source>
        <strain evidence="2 3">DSM 4733</strain>
    </source>
</reference>
<dbReference type="EMBL" id="JAASQV010000002">
    <property type="protein sequence ID" value="NIJ66020.1"/>
    <property type="molecule type" value="Genomic_DNA"/>
</dbReference>
<dbReference type="Pfam" id="PF12385">
    <property type="entry name" value="Peptidase_C70"/>
    <property type="match status" value="2"/>
</dbReference>
<proteinExistence type="predicted"/>
<comment type="caution">
    <text evidence="2">The sequence shown here is derived from an EMBL/GenBank/DDBJ whole genome shotgun (WGS) entry which is preliminary data.</text>
</comment>